<dbReference type="Pfam" id="PF08281">
    <property type="entry name" value="Sigma70_r4_2"/>
    <property type="match status" value="1"/>
</dbReference>
<dbReference type="InterPro" id="IPR013249">
    <property type="entry name" value="RNA_pol_sigma70_r4_t2"/>
</dbReference>
<dbReference type="InterPro" id="IPR039425">
    <property type="entry name" value="RNA_pol_sigma-70-like"/>
</dbReference>
<feature type="domain" description="RNA polymerase sigma-70 region 2" evidence="5">
    <location>
        <begin position="35"/>
        <end position="101"/>
    </location>
</feature>
<reference evidence="7" key="1">
    <citation type="submission" date="2018-06" db="EMBL/GenBank/DDBJ databases">
        <authorList>
            <person name="Zhirakovskaya E."/>
        </authorList>
    </citation>
    <scope>NUCLEOTIDE SEQUENCE</scope>
</reference>
<comment type="similarity">
    <text evidence="1">Belongs to the sigma-70 factor family. ECF subfamily.</text>
</comment>
<dbReference type="CDD" id="cd06171">
    <property type="entry name" value="Sigma70_r4"/>
    <property type="match status" value="1"/>
</dbReference>
<dbReference type="InterPro" id="IPR013324">
    <property type="entry name" value="RNA_pol_sigma_r3/r4-like"/>
</dbReference>
<keyword evidence="3" id="KW-0731">Sigma factor</keyword>
<keyword evidence="4" id="KW-0804">Transcription</keyword>
<dbReference type="PANTHER" id="PTHR43133">
    <property type="entry name" value="RNA POLYMERASE ECF-TYPE SIGMA FACTO"/>
    <property type="match status" value="1"/>
</dbReference>
<evidence type="ECO:0000256" key="1">
    <source>
        <dbReference type="ARBA" id="ARBA00010641"/>
    </source>
</evidence>
<dbReference type="InterPro" id="IPR014284">
    <property type="entry name" value="RNA_pol_sigma-70_dom"/>
</dbReference>
<evidence type="ECO:0000313" key="7">
    <source>
        <dbReference type="EMBL" id="VAX17883.1"/>
    </source>
</evidence>
<dbReference type="InterPro" id="IPR007627">
    <property type="entry name" value="RNA_pol_sigma70_r2"/>
</dbReference>
<name>A0A3B1BZZ5_9ZZZZ</name>
<accession>A0A3B1BZZ5</accession>
<dbReference type="SUPFAM" id="SSF88946">
    <property type="entry name" value="Sigma2 domain of RNA polymerase sigma factors"/>
    <property type="match status" value="1"/>
</dbReference>
<dbReference type="PANTHER" id="PTHR43133:SF51">
    <property type="entry name" value="RNA POLYMERASE SIGMA FACTOR"/>
    <property type="match status" value="1"/>
</dbReference>
<gene>
    <name evidence="7" type="ORF">MNBD_NITROSPINAE01-1068</name>
</gene>
<proteinExistence type="inferred from homology"/>
<dbReference type="Gene3D" id="1.10.1740.10">
    <property type="match status" value="1"/>
</dbReference>
<dbReference type="EMBL" id="UOGC01000062">
    <property type="protein sequence ID" value="VAX17883.1"/>
    <property type="molecule type" value="Genomic_DNA"/>
</dbReference>
<dbReference type="GO" id="GO:0016987">
    <property type="term" value="F:sigma factor activity"/>
    <property type="evidence" value="ECO:0007669"/>
    <property type="project" value="UniProtKB-KW"/>
</dbReference>
<organism evidence="7">
    <name type="scientific">hydrothermal vent metagenome</name>
    <dbReference type="NCBI Taxonomy" id="652676"/>
    <lineage>
        <taxon>unclassified sequences</taxon>
        <taxon>metagenomes</taxon>
        <taxon>ecological metagenomes</taxon>
    </lineage>
</organism>
<dbReference type="InterPro" id="IPR013325">
    <property type="entry name" value="RNA_pol_sigma_r2"/>
</dbReference>
<feature type="domain" description="RNA polymerase sigma factor 70 region 4 type 2" evidence="6">
    <location>
        <begin position="140"/>
        <end position="189"/>
    </location>
</feature>
<dbReference type="SUPFAM" id="SSF88659">
    <property type="entry name" value="Sigma3 and sigma4 domains of RNA polymerase sigma factors"/>
    <property type="match status" value="1"/>
</dbReference>
<evidence type="ECO:0000259" key="5">
    <source>
        <dbReference type="Pfam" id="PF04542"/>
    </source>
</evidence>
<dbReference type="Gene3D" id="1.10.10.10">
    <property type="entry name" value="Winged helix-like DNA-binding domain superfamily/Winged helix DNA-binding domain"/>
    <property type="match status" value="1"/>
</dbReference>
<sequence>MARVKDPDKEASRQEDLLLLDKVKGGDFHAFERIVKKYEARIYSHCLKFLRNQEDAEDVLQEAFLQAHRALESFRGESAFSTWLFKIATNGCLMKLRKKKKVNFVSIDKPLEFDGGKIQREIVDWSLNPSLLHGNEELKQALDRIIGALPEDKRVVLTLKDIEGFSNIEIGHILDMSVAAVKSRLHRARLVVRDELTSYFEGALKTAKAESDR</sequence>
<evidence type="ECO:0000256" key="2">
    <source>
        <dbReference type="ARBA" id="ARBA00023015"/>
    </source>
</evidence>
<dbReference type="Pfam" id="PF04542">
    <property type="entry name" value="Sigma70_r2"/>
    <property type="match status" value="1"/>
</dbReference>
<evidence type="ECO:0000256" key="4">
    <source>
        <dbReference type="ARBA" id="ARBA00023163"/>
    </source>
</evidence>
<dbReference type="NCBIfam" id="TIGR02937">
    <property type="entry name" value="sigma70-ECF"/>
    <property type="match status" value="1"/>
</dbReference>
<evidence type="ECO:0000259" key="6">
    <source>
        <dbReference type="Pfam" id="PF08281"/>
    </source>
</evidence>
<evidence type="ECO:0000256" key="3">
    <source>
        <dbReference type="ARBA" id="ARBA00023082"/>
    </source>
</evidence>
<dbReference type="GO" id="GO:0003677">
    <property type="term" value="F:DNA binding"/>
    <property type="evidence" value="ECO:0007669"/>
    <property type="project" value="InterPro"/>
</dbReference>
<dbReference type="AlphaFoldDB" id="A0A3B1BZZ5"/>
<keyword evidence="2" id="KW-0805">Transcription regulation</keyword>
<protein>
    <submittedName>
        <fullName evidence="7">RNA polymerase sigma factor RpoE</fullName>
    </submittedName>
</protein>
<dbReference type="GO" id="GO:0006352">
    <property type="term" value="P:DNA-templated transcription initiation"/>
    <property type="evidence" value="ECO:0007669"/>
    <property type="project" value="InterPro"/>
</dbReference>
<dbReference type="InterPro" id="IPR036388">
    <property type="entry name" value="WH-like_DNA-bd_sf"/>
</dbReference>